<keyword evidence="3" id="KW-0547">Nucleotide-binding</keyword>
<keyword evidence="11" id="KW-1185">Reference proteome</keyword>
<dbReference type="OrthoDB" id="1700726at2759"/>
<evidence type="ECO:0000256" key="6">
    <source>
        <dbReference type="ARBA" id="ARBA00024484"/>
    </source>
</evidence>
<keyword evidence="5" id="KW-0067">ATP-binding</keyword>
<evidence type="ECO:0000256" key="2">
    <source>
        <dbReference type="ARBA" id="ARBA00022598"/>
    </source>
</evidence>
<dbReference type="AlphaFoldDB" id="A0A7R9LVG0"/>
<comment type="catalytic activity">
    <reaction evidence="6">
        <text>a long-chain fatty acid + ATP + CoA = a long-chain fatty acyl-CoA + AMP + diphosphate</text>
        <dbReference type="Rhea" id="RHEA:15421"/>
        <dbReference type="ChEBI" id="CHEBI:30616"/>
        <dbReference type="ChEBI" id="CHEBI:33019"/>
        <dbReference type="ChEBI" id="CHEBI:57287"/>
        <dbReference type="ChEBI" id="CHEBI:57560"/>
        <dbReference type="ChEBI" id="CHEBI:83139"/>
        <dbReference type="ChEBI" id="CHEBI:456215"/>
        <dbReference type="EC" id="6.2.1.3"/>
    </reaction>
    <physiologicalReaction direction="left-to-right" evidence="6">
        <dbReference type="Rhea" id="RHEA:15422"/>
    </physiologicalReaction>
</comment>
<dbReference type="Proteomes" id="UP000728032">
    <property type="component" value="Unassembled WGS sequence"/>
</dbReference>
<dbReference type="GO" id="GO:0090433">
    <property type="term" value="F:palmitoyl-CoA ligase activity"/>
    <property type="evidence" value="ECO:0007669"/>
    <property type="project" value="TreeGrafter"/>
</dbReference>
<dbReference type="SUPFAM" id="SSF56801">
    <property type="entry name" value="Acetyl-CoA synthetase-like"/>
    <property type="match status" value="2"/>
</dbReference>
<dbReference type="GO" id="GO:0005886">
    <property type="term" value="C:plasma membrane"/>
    <property type="evidence" value="ECO:0007669"/>
    <property type="project" value="TreeGrafter"/>
</dbReference>
<dbReference type="EMBL" id="CAJPVJ010002719">
    <property type="protein sequence ID" value="CAG2166700.1"/>
    <property type="molecule type" value="Genomic_DNA"/>
</dbReference>
<dbReference type="EC" id="6.2.1.3" evidence="7"/>
<dbReference type="InterPro" id="IPR042099">
    <property type="entry name" value="ANL_N_sf"/>
</dbReference>
<evidence type="ECO:0000256" key="7">
    <source>
        <dbReference type="ARBA" id="ARBA00026121"/>
    </source>
</evidence>
<protein>
    <recommendedName>
        <fullName evidence="7">long-chain-fatty-acid--CoA ligase</fullName>
        <ecNumber evidence="7">6.2.1.3</ecNumber>
    </recommendedName>
</protein>
<dbReference type="PANTHER" id="PTHR43272:SF83">
    <property type="entry name" value="ACYL-COA SYNTHETASE LONG-CHAIN, ISOFORM J"/>
    <property type="match status" value="1"/>
</dbReference>
<evidence type="ECO:0000313" key="11">
    <source>
        <dbReference type="Proteomes" id="UP000728032"/>
    </source>
</evidence>
<keyword evidence="8" id="KW-0472">Membrane</keyword>
<evidence type="ECO:0000256" key="3">
    <source>
        <dbReference type="ARBA" id="ARBA00022741"/>
    </source>
</evidence>
<keyword evidence="8" id="KW-1133">Transmembrane helix</keyword>
<proteinExistence type="inferred from homology"/>
<keyword evidence="4" id="KW-0443">Lipid metabolism</keyword>
<dbReference type="GO" id="GO:0005811">
    <property type="term" value="C:lipid droplet"/>
    <property type="evidence" value="ECO:0007669"/>
    <property type="project" value="TreeGrafter"/>
</dbReference>
<name>A0A7R9LVG0_9ACAR</name>
<accession>A0A7R9LVG0</accession>
<sequence>MTSLSTTVPLALIKAVVYCYDIITFPIYLLAQKPWARRRESAQRRARQLDPSGPYSPWVRALKHQVPDTHFVNACHTVDELWARAVREYGDRQCVGYRRVLAESDDRQPDGKVFRKRLLDDYRFLSYVEVDELVGVAANGLLALGVRPGDLVVIFAETRYEWMVSAQALWRIGATVGALYATLTDEAVVHGMCEMEVTHVITSVDLLTKLARVVDQVPSIKSMIYMEGPTEPDLAKLFPTQHNIRFTPFAEVLSLGADSQHVSGADHKPQADDTAVVMYTSGSTGRPKGVIITHSNIMAGIRAYFPIAQTFTRRDVYIAYLPLAHVYELMCELFVSAFGMPIGYGSPYSLTDRSTGLKPGCRGDAVLLKPTFICVVPLVLDGIRKGVGEQVASKGLLFRAFSDFCVSYKTYWTRKGYKTPLLDRLVFAKVAALLGGRVRLMSAGGAPLSPDTHEFIRACLDVALLQGYVRLMSAGGAPLSPDTHEFIRACLDVALLQGYGMTETVAAGCAMDFADLSVGNIGPPLEGIQIKLIDWPEGHYRAIDQPHPRGEIVIGGPVVAKGYYKNPELTSESFEVDGEGVRWFRTGDIGEILDNGSVRIVDRKKDLVKLPTGEYVTLGTTESVLKACPLVDNLCCYADPLHAYLIALIVVNEKQIRALATKLHKSGDMSFRELCADGEIVGRVLKEVRDWCRKGRLPTRQIPEKVVLCAEQWAPETGLVTAAMKLQRRAIADYYRQEINTLYGIGP</sequence>
<evidence type="ECO:0000256" key="4">
    <source>
        <dbReference type="ARBA" id="ARBA00022832"/>
    </source>
</evidence>
<feature type="non-terminal residue" evidence="10">
    <location>
        <position position="1"/>
    </location>
</feature>
<feature type="transmembrane region" description="Helical" evidence="8">
    <location>
        <begin position="12"/>
        <end position="31"/>
    </location>
</feature>
<dbReference type="InterPro" id="IPR020845">
    <property type="entry name" value="AMP-binding_CS"/>
</dbReference>
<evidence type="ECO:0000313" key="10">
    <source>
        <dbReference type="EMBL" id="CAD7647371.1"/>
    </source>
</evidence>
<dbReference type="Pfam" id="PF00501">
    <property type="entry name" value="AMP-binding"/>
    <property type="match status" value="1"/>
</dbReference>
<dbReference type="PANTHER" id="PTHR43272">
    <property type="entry name" value="LONG-CHAIN-FATTY-ACID--COA LIGASE"/>
    <property type="match status" value="1"/>
</dbReference>
<evidence type="ECO:0000256" key="5">
    <source>
        <dbReference type="ARBA" id="ARBA00022840"/>
    </source>
</evidence>
<organism evidence="10">
    <name type="scientific">Oppiella nova</name>
    <dbReference type="NCBI Taxonomy" id="334625"/>
    <lineage>
        <taxon>Eukaryota</taxon>
        <taxon>Metazoa</taxon>
        <taxon>Ecdysozoa</taxon>
        <taxon>Arthropoda</taxon>
        <taxon>Chelicerata</taxon>
        <taxon>Arachnida</taxon>
        <taxon>Acari</taxon>
        <taxon>Acariformes</taxon>
        <taxon>Sarcoptiformes</taxon>
        <taxon>Oribatida</taxon>
        <taxon>Brachypylina</taxon>
        <taxon>Oppioidea</taxon>
        <taxon>Oppiidae</taxon>
        <taxon>Oppiella</taxon>
    </lineage>
</organism>
<evidence type="ECO:0000256" key="1">
    <source>
        <dbReference type="ARBA" id="ARBA00006432"/>
    </source>
</evidence>
<dbReference type="EMBL" id="OC917544">
    <property type="protein sequence ID" value="CAD7647371.1"/>
    <property type="molecule type" value="Genomic_DNA"/>
</dbReference>
<keyword evidence="4" id="KW-0276">Fatty acid metabolism</keyword>
<dbReference type="GO" id="GO:0005783">
    <property type="term" value="C:endoplasmic reticulum"/>
    <property type="evidence" value="ECO:0007669"/>
    <property type="project" value="TreeGrafter"/>
</dbReference>
<dbReference type="InterPro" id="IPR000873">
    <property type="entry name" value="AMP-dep_synth/lig_dom"/>
</dbReference>
<dbReference type="GO" id="GO:0005524">
    <property type="term" value="F:ATP binding"/>
    <property type="evidence" value="ECO:0007669"/>
    <property type="project" value="UniProtKB-KW"/>
</dbReference>
<dbReference type="GO" id="GO:0030182">
    <property type="term" value="P:neuron differentiation"/>
    <property type="evidence" value="ECO:0007669"/>
    <property type="project" value="TreeGrafter"/>
</dbReference>
<keyword evidence="2" id="KW-0436">Ligase</keyword>
<dbReference type="Gene3D" id="3.30.300.30">
    <property type="match status" value="1"/>
</dbReference>
<evidence type="ECO:0000259" key="9">
    <source>
        <dbReference type="Pfam" id="PF00501"/>
    </source>
</evidence>
<dbReference type="GO" id="GO:0035336">
    <property type="term" value="P:long-chain fatty-acyl-CoA metabolic process"/>
    <property type="evidence" value="ECO:0007669"/>
    <property type="project" value="TreeGrafter"/>
</dbReference>
<dbReference type="Gene3D" id="3.40.50.12780">
    <property type="entry name" value="N-terminal domain of ligase-like"/>
    <property type="match status" value="2"/>
</dbReference>
<dbReference type="PROSITE" id="PS00455">
    <property type="entry name" value="AMP_BINDING"/>
    <property type="match status" value="1"/>
</dbReference>
<keyword evidence="8" id="KW-0812">Transmembrane</keyword>
<comment type="similarity">
    <text evidence="1">Belongs to the ATP-dependent AMP-binding enzyme family.</text>
</comment>
<dbReference type="InterPro" id="IPR045851">
    <property type="entry name" value="AMP-bd_C_sf"/>
</dbReference>
<reference evidence="10" key="1">
    <citation type="submission" date="2020-11" db="EMBL/GenBank/DDBJ databases">
        <authorList>
            <person name="Tran Van P."/>
        </authorList>
    </citation>
    <scope>NUCLEOTIDE SEQUENCE</scope>
</reference>
<evidence type="ECO:0000256" key="8">
    <source>
        <dbReference type="SAM" id="Phobius"/>
    </source>
</evidence>
<feature type="domain" description="AMP-dependent synthetase/ligase" evidence="9">
    <location>
        <begin position="105"/>
        <end position="468"/>
    </location>
</feature>
<gene>
    <name evidence="10" type="ORF">ONB1V03_LOCUS6215</name>
</gene>